<sequence length="66" mass="7934">MSSKKEIEKRWITPKELKALHGFGLSTQAKMRVDKKIPYYKIGHFIKYDLNEINQWIENNKVDVRK</sequence>
<protein>
    <recommendedName>
        <fullName evidence="2">Helix-turn-helix domain-containing protein</fullName>
    </recommendedName>
</protein>
<organism evidence="1">
    <name type="scientific">uncultured Sulfurovum sp</name>
    <dbReference type="NCBI Taxonomy" id="269237"/>
    <lineage>
        <taxon>Bacteria</taxon>
        <taxon>Pseudomonadati</taxon>
        <taxon>Campylobacterota</taxon>
        <taxon>Epsilonproteobacteria</taxon>
        <taxon>Campylobacterales</taxon>
        <taxon>Sulfurovaceae</taxon>
        <taxon>Sulfurovum</taxon>
        <taxon>environmental samples</taxon>
    </lineage>
</organism>
<accession>A0A6S6SKD9</accession>
<reference evidence="1" key="1">
    <citation type="submission" date="2020-01" db="EMBL/GenBank/DDBJ databases">
        <authorList>
            <person name="Meier V. D."/>
            <person name="Meier V D."/>
        </authorList>
    </citation>
    <scope>NUCLEOTIDE SEQUENCE</scope>
    <source>
        <strain evidence="1">HLG_WM_MAG_04</strain>
    </source>
</reference>
<proteinExistence type="predicted"/>
<gene>
    <name evidence="1" type="ORF">HELGO_WM3061</name>
</gene>
<evidence type="ECO:0008006" key="2">
    <source>
        <dbReference type="Google" id="ProtNLM"/>
    </source>
</evidence>
<name>A0A6S6SKD9_9BACT</name>
<dbReference type="EMBL" id="CACVAX010000013">
    <property type="protein sequence ID" value="CAA6805301.1"/>
    <property type="molecule type" value="Genomic_DNA"/>
</dbReference>
<evidence type="ECO:0000313" key="1">
    <source>
        <dbReference type="EMBL" id="CAA6805301.1"/>
    </source>
</evidence>
<dbReference type="AlphaFoldDB" id="A0A6S6SKD9"/>